<gene>
    <name evidence="1" type="ORF">K493DRAFT_198971</name>
</gene>
<dbReference type="OrthoDB" id="286814at2759"/>
<evidence type="ECO:0008006" key="3">
    <source>
        <dbReference type="Google" id="ProtNLM"/>
    </source>
</evidence>
<dbReference type="PANTHER" id="PTHR15615">
    <property type="match status" value="1"/>
</dbReference>
<dbReference type="CDD" id="cd20557">
    <property type="entry name" value="CYCLIN_ScPCL1-like"/>
    <property type="match status" value="1"/>
</dbReference>
<protein>
    <recommendedName>
        <fullName evidence="3">Cyclin N-terminal domain-containing protein</fullName>
    </recommendedName>
</protein>
<comment type="caution">
    <text evidence="1">The sequence shown here is derived from an EMBL/GenBank/DDBJ whole genome shotgun (WGS) entry which is preliminary data.</text>
</comment>
<dbReference type="STRING" id="1314790.A0A1Y1Y142"/>
<dbReference type="AlphaFoldDB" id="A0A1Y1Y142"/>
<dbReference type="EMBL" id="MCFE01000310">
    <property type="protein sequence ID" value="ORX91723.1"/>
    <property type="molecule type" value="Genomic_DNA"/>
</dbReference>
<dbReference type="GO" id="GO:0000307">
    <property type="term" value="C:cyclin-dependent protein kinase holoenzyme complex"/>
    <property type="evidence" value="ECO:0007669"/>
    <property type="project" value="TreeGrafter"/>
</dbReference>
<sequence length="104" mass="12158">FTHFCHNIVSKSSISTATVYLALKYVQRIKEHAAVLEKEQDFEFNLFLAAVVLAHKSLEDCTYANRTWCQLSGLSLNILNQWEKRLLSMIKYNTHVSAEEFFQW</sequence>
<feature type="non-terminal residue" evidence="1">
    <location>
        <position position="104"/>
    </location>
</feature>
<keyword evidence="2" id="KW-1185">Reference proteome</keyword>
<dbReference type="Pfam" id="PF08613">
    <property type="entry name" value="Cyclin"/>
    <property type="match status" value="1"/>
</dbReference>
<dbReference type="InParanoid" id="A0A1Y1Y142"/>
<reference evidence="1 2" key="1">
    <citation type="submission" date="2016-07" db="EMBL/GenBank/DDBJ databases">
        <title>Pervasive Adenine N6-methylation of Active Genes in Fungi.</title>
        <authorList>
            <consortium name="DOE Joint Genome Institute"/>
            <person name="Mondo S.J."/>
            <person name="Dannebaum R.O."/>
            <person name="Kuo R.C."/>
            <person name="Labutti K."/>
            <person name="Haridas S."/>
            <person name="Kuo A."/>
            <person name="Salamov A."/>
            <person name="Ahrendt S.R."/>
            <person name="Lipzen A."/>
            <person name="Sullivan W."/>
            <person name="Andreopoulos W.B."/>
            <person name="Clum A."/>
            <person name="Lindquist E."/>
            <person name="Daum C."/>
            <person name="Ramamoorthy G.K."/>
            <person name="Gryganskyi A."/>
            <person name="Culley D."/>
            <person name="Magnuson J.K."/>
            <person name="James T.Y."/>
            <person name="O'Malley M.A."/>
            <person name="Stajich J.E."/>
            <person name="Spatafora J.W."/>
            <person name="Visel A."/>
            <person name="Grigoriev I.V."/>
        </authorList>
    </citation>
    <scope>NUCLEOTIDE SEQUENCE [LARGE SCALE GENOMIC DNA]</scope>
    <source>
        <strain evidence="1 2">CBS 931.73</strain>
    </source>
</reference>
<name>A0A1Y1Y142_9FUNG</name>
<accession>A0A1Y1Y142</accession>
<organism evidence="1 2">
    <name type="scientific">Basidiobolus meristosporus CBS 931.73</name>
    <dbReference type="NCBI Taxonomy" id="1314790"/>
    <lineage>
        <taxon>Eukaryota</taxon>
        <taxon>Fungi</taxon>
        <taxon>Fungi incertae sedis</taxon>
        <taxon>Zoopagomycota</taxon>
        <taxon>Entomophthoromycotina</taxon>
        <taxon>Basidiobolomycetes</taxon>
        <taxon>Basidiobolales</taxon>
        <taxon>Basidiobolaceae</taxon>
        <taxon>Basidiobolus</taxon>
    </lineage>
</organism>
<dbReference type="PANTHER" id="PTHR15615:SF27">
    <property type="entry name" value="PHO85 CYCLIN CLG1"/>
    <property type="match status" value="1"/>
</dbReference>
<evidence type="ECO:0000313" key="1">
    <source>
        <dbReference type="EMBL" id="ORX91723.1"/>
    </source>
</evidence>
<dbReference type="GO" id="GO:0019901">
    <property type="term" value="F:protein kinase binding"/>
    <property type="evidence" value="ECO:0007669"/>
    <property type="project" value="InterPro"/>
</dbReference>
<evidence type="ECO:0000313" key="2">
    <source>
        <dbReference type="Proteomes" id="UP000193498"/>
    </source>
</evidence>
<dbReference type="InterPro" id="IPR013922">
    <property type="entry name" value="Cyclin_PHO80-like"/>
</dbReference>
<feature type="non-terminal residue" evidence="1">
    <location>
        <position position="1"/>
    </location>
</feature>
<proteinExistence type="predicted"/>
<dbReference type="SUPFAM" id="SSF47954">
    <property type="entry name" value="Cyclin-like"/>
    <property type="match status" value="1"/>
</dbReference>
<dbReference type="Gene3D" id="1.10.472.10">
    <property type="entry name" value="Cyclin-like"/>
    <property type="match status" value="1"/>
</dbReference>
<dbReference type="GO" id="GO:0005634">
    <property type="term" value="C:nucleus"/>
    <property type="evidence" value="ECO:0007669"/>
    <property type="project" value="TreeGrafter"/>
</dbReference>
<dbReference type="GO" id="GO:0016538">
    <property type="term" value="F:cyclin-dependent protein serine/threonine kinase regulator activity"/>
    <property type="evidence" value="ECO:0007669"/>
    <property type="project" value="TreeGrafter"/>
</dbReference>
<dbReference type="Proteomes" id="UP000193498">
    <property type="component" value="Unassembled WGS sequence"/>
</dbReference>
<dbReference type="InterPro" id="IPR036915">
    <property type="entry name" value="Cyclin-like_sf"/>
</dbReference>